<accession>A0ABW1EFS8</accession>
<name>A0ABW1EFS8_9BACT</name>
<protein>
    <submittedName>
        <fullName evidence="1">Uncharacterized protein</fullName>
    </submittedName>
</protein>
<reference evidence="2" key="1">
    <citation type="journal article" date="2019" name="Int. J. Syst. Evol. Microbiol.">
        <title>The Global Catalogue of Microorganisms (GCM) 10K type strain sequencing project: providing services to taxonomists for standard genome sequencing and annotation.</title>
        <authorList>
            <consortium name="The Broad Institute Genomics Platform"/>
            <consortium name="The Broad Institute Genome Sequencing Center for Infectious Disease"/>
            <person name="Wu L."/>
            <person name="Ma J."/>
        </authorList>
    </citation>
    <scope>NUCLEOTIDE SEQUENCE [LARGE SCALE GENOMIC DNA]</scope>
    <source>
        <strain evidence="2">JCM 4087</strain>
    </source>
</reference>
<comment type="caution">
    <text evidence="1">The sequence shown here is derived from an EMBL/GenBank/DDBJ whole genome shotgun (WGS) entry which is preliminary data.</text>
</comment>
<gene>
    <name evidence="1" type="ORF">ACFPT7_11830</name>
</gene>
<proteinExistence type="predicted"/>
<dbReference type="Proteomes" id="UP001596091">
    <property type="component" value="Unassembled WGS sequence"/>
</dbReference>
<dbReference type="RefSeq" id="WP_377819605.1">
    <property type="nucleotide sequence ID" value="NZ_JBHSPH010000003.1"/>
</dbReference>
<dbReference type="EMBL" id="JBHSPH010000003">
    <property type="protein sequence ID" value="MFC5862985.1"/>
    <property type="molecule type" value="Genomic_DNA"/>
</dbReference>
<sequence length="58" mass="5447">MAAVAGVEEGAAAGAVVAVPVQAEVIPALAVSVEAAILTVAEPAGAGSSVYPAVSSNW</sequence>
<evidence type="ECO:0000313" key="2">
    <source>
        <dbReference type="Proteomes" id="UP001596091"/>
    </source>
</evidence>
<evidence type="ECO:0000313" key="1">
    <source>
        <dbReference type="EMBL" id="MFC5862985.1"/>
    </source>
</evidence>
<keyword evidence="2" id="KW-1185">Reference proteome</keyword>
<organism evidence="1 2">
    <name type="scientific">Acidicapsa dinghuensis</name>
    <dbReference type="NCBI Taxonomy" id="2218256"/>
    <lineage>
        <taxon>Bacteria</taxon>
        <taxon>Pseudomonadati</taxon>
        <taxon>Acidobacteriota</taxon>
        <taxon>Terriglobia</taxon>
        <taxon>Terriglobales</taxon>
        <taxon>Acidobacteriaceae</taxon>
        <taxon>Acidicapsa</taxon>
    </lineage>
</organism>